<name>A0AAW1SIY2_9CHLO</name>
<sequence>MVAGFELALVLRAKGGSNFLVHSRGINAQTANEATREAASVLTRFAESGGHADTDESGDNAPSFTFGNLAVDCGRLRVVYRLVGGVLLMGVVRAGACVLRLLRLLDAVTRLLVAAARTVDVTPDKLARRYPEVYVALAVLVEAGGGDAGHALAAAEAELAALAPDAKSKGVQSVAAKGRAMLSGSSFRSRTGGTSATQPGPAADAPAAGVRKLSAASEELGRGAAGGKARAATPDELRAVEAGRALVLRETYRGAFVGDQLTRAGTCGEVLPSGEMGRAAAEAAFRLAGPPGGPPGAKLAAAAVRAAVLAPLRARRAQSGGGGGAPGIFIASFEHADSAQAAFLQYRLPAVACTPPLLLRLSARRAARAVLLEARLAAAPGLPGALEGLVLDLEAPAALGDPSKITPRASWAPAQRRLRWHLLDLPPGGTAVARAVFTHGGTIPAPAAATAARGAGASLSFSGPPGGGTLSGVALESGDVGDEAGGGGTLAASVGMFGGRVAAQPAQG</sequence>
<evidence type="ECO:0000256" key="1">
    <source>
        <dbReference type="SAM" id="MobiDB-lite"/>
    </source>
</evidence>
<dbReference type="PANTHER" id="PTHR37769">
    <property type="entry name" value="OS08G0243900 PROTEIN"/>
    <property type="match status" value="1"/>
</dbReference>
<keyword evidence="3" id="KW-1185">Reference proteome</keyword>
<accession>A0AAW1SIY2</accession>
<protein>
    <recommendedName>
        <fullName evidence="4">MHD domain-containing protein</fullName>
    </recommendedName>
</protein>
<dbReference type="AlphaFoldDB" id="A0AAW1SIY2"/>
<evidence type="ECO:0008006" key="4">
    <source>
        <dbReference type="Google" id="ProtNLM"/>
    </source>
</evidence>
<feature type="region of interest" description="Disordered" evidence="1">
    <location>
        <begin position="182"/>
        <end position="211"/>
    </location>
</feature>
<gene>
    <name evidence="2" type="ORF">WJX81_002731</name>
</gene>
<organism evidence="2 3">
    <name type="scientific">Elliptochloris bilobata</name>
    <dbReference type="NCBI Taxonomy" id="381761"/>
    <lineage>
        <taxon>Eukaryota</taxon>
        <taxon>Viridiplantae</taxon>
        <taxon>Chlorophyta</taxon>
        <taxon>core chlorophytes</taxon>
        <taxon>Trebouxiophyceae</taxon>
        <taxon>Trebouxiophyceae incertae sedis</taxon>
        <taxon>Elliptochloris clade</taxon>
        <taxon>Elliptochloris</taxon>
    </lineage>
</organism>
<feature type="compositionally biased region" description="Low complexity" evidence="1">
    <location>
        <begin position="183"/>
        <end position="209"/>
    </location>
</feature>
<reference evidence="2 3" key="1">
    <citation type="journal article" date="2024" name="Nat. Commun.">
        <title>Phylogenomics reveals the evolutionary origins of lichenization in chlorophyte algae.</title>
        <authorList>
            <person name="Puginier C."/>
            <person name="Libourel C."/>
            <person name="Otte J."/>
            <person name="Skaloud P."/>
            <person name="Haon M."/>
            <person name="Grisel S."/>
            <person name="Petersen M."/>
            <person name="Berrin J.G."/>
            <person name="Delaux P.M."/>
            <person name="Dal Grande F."/>
            <person name="Keller J."/>
        </authorList>
    </citation>
    <scope>NUCLEOTIDE SEQUENCE [LARGE SCALE GENOMIC DNA]</scope>
    <source>
        <strain evidence="2 3">SAG 245.80</strain>
    </source>
</reference>
<proteinExistence type="predicted"/>
<dbReference type="EMBL" id="JALJOU010000002">
    <property type="protein sequence ID" value="KAK9845800.1"/>
    <property type="molecule type" value="Genomic_DNA"/>
</dbReference>
<comment type="caution">
    <text evidence="2">The sequence shown here is derived from an EMBL/GenBank/DDBJ whole genome shotgun (WGS) entry which is preliminary data.</text>
</comment>
<evidence type="ECO:0000313" key="3">
    <source>
        <dbReference type="Proteomes" id="UP001445335"/>
    </source>
</evidence>
<dbReference type="PANTHER" id="PTHR37769:SF1">
    <property type="entry name" value="OS08G0243900 PROTEIN"/>
    <property type="match status" value="1"/>
</dbReference>
<dbReference type="Proteomes" id="UP001445335">
    <property type="component" value="Unassembled WGS sequence"/>
</dbReference>
<evidence type="ECO:0000313" key="2">
    <source>
        <dbReference type="EMBL" id="KAK9845800.1"/>
    </source>
</evidence>